<keyword evidence="2 4" id="KW-0238">DNA-binding</keyword>
<evidence type="ECO:0000313" key="6">
    <source>
        <dbReference type="Proteomes" id="UP000050996"/>
    </source>
</evidence>
<comment type="caution">
    <text evidence="5">The sequence shown here is derived from an EMBL/GenBank/DDBJ whole genome shotgun (WGS) entry which is preliminary data.</text>
</comment>
<dbReference type="InterPro" id="IPR052362">
    <property type="entry name" value="HTH-GbsR_regulator"/>
</dbReference>
<dbReference type="Gene3D" id="1.10.10.10">
    <property type="entry name" value="Winged helix-like DNA-binding domain superfamily/Winged helix DNA-binding domain"/>
    <property type="match status" value="1"/>
</dbReference>
<evidence type="ECO:0000256" key="2">
    <source>
        <dbReference type="ARBA" id="ARBA00023125"/>
    </source>
</evidence>
<dbReference type="PANTHER" id="PTHR38465:SF1">
    <property type="entry name" value="HTH-TYPE TRANSCRIPTIONAL REGULATOR MJ1563-RELATED"/>
    <property type="match status" value="1"/>
</dbReference>
<dbReference type="PIRSF" id="PIRSF006707">
    <property type="entry name" value="MJ1563"/>
    <property type="match status" value="1"/>
</dbReference>
<dbReference type="SUPFAM" id="SSF46785">
    <property type="entry name" value="Winged helix' DNA-binding domain"/>
    <property type="match status" value="1"/>
</dbReference>
<evidence type="ECO:0000256" key="3">
    <source>
        <dbReference type="ARBA" id="ARBA00023163"/>
    </source>
</evidence>
<accession>A0A0Q3QRY9</accession>
<protein>
    <recommendedName>
        <fullName evidence="4">HTH-type transcriptional regulator</fullName>
    </recommendedName>
</protein>
<sequence>MDVNNYMDGKEQLERVRERVIETIAKNMNLYGITDSIGRLYGMLYFQNHPMTLDEMKEELGMSKTSMSTSVRTLTDLKMVEKVWKKGTRKDLYQAEEDWYQTFIDFFSIKWRAGISMNIAAMTKSILELERLAKSEEADEEVRTAAEIDITKMKAALSYYEWLNRLVDSFESEEIFDFIPKNKDEL</sequence>
<evidence type="ECO:0000256" key="1">
    <source>
        <dbReference type="ARBA" id="ARBA00023015"/>
    </source>
</evidence>
<dbReference type="PATRIC" id="fig|1637975.4.peg.3717"/>
<reference evidence="5 6" key="1">
    <citation type="submission" date="2015-09" db="EMBL/GenBank/DDBJ databases">
        <title>Genome sequencing project for genomic taxonomy and phylogenomics of Bacillus-like bacteria.</title>
        <authorList>
            <person name="Liu B."/>
            <person name="Wang J."/>
            <person name="Zhu Y."/>
            <person name="Liu G."/>
            <person name="Chen Q."/>
            <person name="Chen Z."/>
            <person name="Lan J."/>
            <person name="Che J."/>
            <person name="Ge C."/>
            <person name="Shi H."/>
            <person name="Pan Z."/>
            <person name="Liu X."/>
        </authorList>
    </citation>
    <scope>NUCLEOTIDE SEQUENCE [LARGE SCALE GENOMIC DNA]</scope>
    <source>
        <strain evidence="5 6">FJAT-18043</strain>
    </source>
</reference>
<evidence type="ECO:0000313" key="5">
    <source>
        <dbReference type="EMBL" id="KQL20438.1"/>
    </source>
</evidence>
<keyword evidence="3 4" id="KW-0804">Transcription</keyword>
<comment type="similarity">
    <text evidence="4">Belongs to the GbsR family.</text>
</comment>
<dbReference type="InterPro" id="IPR036388">
    <property type="entry name" value="WH-like_DNA-bd_sf"/>
</dbReference>
<dbReference type="STRING" id="1637975.AN957_18810"/>
<dbReference type="PANTHER" id="PTHR38465">
    <property type="entry name" value="HTH-TYPE TRANSCRIPTIONAL REGULATOR MJ1563-RELATED"/>
    <property type="match status" value="1"/>
</dbReference>
<keyword evidence="6" id="KW-1185">Reference proteome</keyword>
<organism evidence="5 6">
    <name type="scientific">Cytobacillus solani</name>
    <dbReference type="NCBI Taxonomy" id="1637975"/>
    <lineage>
        <taxon>Bacteria</taxon>
        <taxon>Bacillati</taxon>
        <taxon>Bacillota</taxon>
        <taxon>Bacilli</taxon>
        <taxon>Bacillales</taxon>
        <taxon>Bacillaceae</taxon>
        <taxon>Cytobacillus</taxon>
    </lineage>
</organism>
<dbReference type="InterPro" id="IPR026282">
    <property type="entry name" value="MJ1563"/>
</dbReference>
<dbReference type="GO" id="GO:0003677">
    <property type="term" value="F:DNA binding"/>
    <property type="evidence" value="ECO:0007669"/>
    <property type="project" value="UniProtKB-UniRule"/>
</dbReference>
<dbReference type="InterPro" id="IPR036390">
    <property type="entry name" value="WH_DNA-bd_sf"/>
</dbReference>
<evidence type="ECO:0000256" key="4">
    <source>
        <dbReference type="PIRNR" id="PIRNR006707"/>
    </source>
</evidence>
<proteinExistence type="inferred from homology"/>
<gene>
    <name evidence="5" type="ORF">AN957_18810</name>
</gene>
<name>A0A0Q3QRY9_9BACI</name>
<dbReference type="EMBL" id="LJIX01000006">
    <property type="protein sequence ID" value="KQL20438.1"/>
    <property type="molecule type" value="Genomic_DNA"/>
</dbReference>
<dbReference type="AlphaFoldDB" id="A0A0Q3QRY9"/>
<dbReference type="Proteomes" id="UP000050996">
    <property type="component" value="Unassembled WGS sequence"/>
</dbReference>
<keyword evidence="1 4" id="KW-0805">Transcription regulation</keyword>